<protein>
    <recommendedName>
        <fullName evidence="4 9">Pyruvate dehydrogenase E1 component</fullName>
        <ecNumber evidence="3 9">1.2.4.1</ecNumber>
    </recommendedName>
</protein>
<accession>A0A562QBT9</accession>
<gene>
    <name evidence="14" type="ORF">IQ22_02056</name>
</gene>
<dbReference type="InterPro" id="IPR051157">
    <property type="entry name" value="PDH/Transketolase"/>
</dbReference>
<dbReference type="InterPro" id="IPR035807">
    <property type="entry name" value="PDC_E1_N"/>
</dbReference>
<keyword evidence="10" id="KW-0460">Magnesium</keyword>
<dbReference type="InterPro" id="IPR004660">
    <property type="entry name" value="PDH_E1"/>
</dbReference>
<dbReference type="Proteomes" id="UP000316905">
    <property type="component" value="Unassembled WGS sequence"/>
</dbReference>
<dbReference type="InterPro" id="IPR005474">
    <property type="entry name" value="Transketolase_N"/>
</dbReference>
<comment type="cofactor">
    <cofactor evidence="10">
        <name>Mg(2+)</name>
        <dbReference type="ChEBI" id="CHEBI:18420"/>
    </cofactor>
</comment>
<dbReference type="InterPro" id="IPR055152">
    <property type="entry name" value="Transketolase-like_C_2"/>
</dbReference>
<dbReference type="CDD" id="cd02017">
    <property type="entry name" value="TPP_E1_EcPDC_like"/>
    <property type="match status" value="1"/>
</dbReference>
<keyword evidence="7 9" id="KW-0670">Pyruvate</keyword>
<dbReference type="SUPFAM" id="SSF52922">
    <property type="entry name" value="TK C-terminal domain-like"/>
    <property type="match status" value="1"/>
</dbReference>
<comment type="function">
    <text evidence="2 9">Component of the pyruvate dehydrogenase (PDH) complex, that catalyzes the overall conversion of pyruvate to acetyl-CoA and CO(2).</text>
</comment>
<reference evidence="14 15" key="1">
    <citation type="journal article" date="2015" name="Stand. Genomic Sci.">
        <title>Genomic Encyclopedia of Bacterial and Archaeal Type Strains, Phase III: the genomes of soil and plant-associated and newly described type strains.</title>
        <authorList>
            <person name="Whitman W.B."/>
            <person name="Woyke T."/>
            <person name="Klenk H.P."/>
            <person name="Zhou Y."/>
            <person name="Lilburn T.G."/>
            <person name="Beck B.J."/>
            <person name="De Vos P."/>
            <person name="Vandamme P."/>
            <person name="Eisen J.A."/>
            <person name="Garrity G."/>
            <person name="Hugenholtz P."/>
            <person name="Kyrpides N.C."/>
        </authorList>
    </citation>
    <scope>NUCLEOTIDE SEQUENCE [LARGE SCALE GENOMIC DNA]</scope>
    <source>
        <strain evidence="14 15">CGMCC 1.6858</strain>
    </source>
</reference>
<evidence type="ECO:0000256" key="10">
    <source>
        <dbReference type="PIRSR" id="PIRSR000156-1"/>
    </source>
</evidence>
<keyword evidence="5 9" id="KW-0560">Oxidoreductase</keyword>
<evidence type="ECO:0000256" key="8">
    <source>
        <dbReference type="ARBA" id="ARBA00051231"/>
    </source>
</evidence>
<feature type="binding site" evidence="10">
    <location>
        <position position="255"/>
    </location>
    <ligand>
        <name>Mg(2+)</name>
        <dbReference type="ChEBI" id="CHEBI:18420"/>
    </ligand>
</feature>
<dbReference type="PANTHER" id="PTHR43825:SF3">
    <property type="entry name" value="PYRUVATE DEHYDROGENASE E1 COMPONENT"/>
    <property type="match status" value="1"/>
</dbReference>
<organism evidence="14 15">
    <name type="scientific">Pseudomonas duriflava</name>
    <dbReference type="NCBI Taxonomy" id="459528"/>
    <lineage>
        <taxon>Bacteria</taxon>
        <taxon>Pseudomonadati</taxon>
        <taxon>Pseudomonadota</taxon>
        <taxon>Gammaproteobacteria</taxon>
        <taxon>Pseudomonadales</taxon>
        <taxon>Pseudomonadaceae</taxon>
        <taxon>Pseudomonas</taxon>
    </lineage>
</organism>
<evidence type="ECO:0000256" key="6">
    <source>
        <dbReference type="ARBA" id="ARBA00023052"/>
    </source>
</evidence>
<dbReference type="Pfam" id="PF00456">
    <property type="entry name" value="Transketolase_N"/>
    <property type="match status" value="1"/>
</dbReference>
<dbReference type="NCBIfam" id="TIGR00759">
    <property type="entry name" value="aceE"/>
    <property type="match status" value="1"/>
</dbReference>
<dbReference type="InterPro" id="IPR029061">
    <property type="entry name" value="THDP-binding"/>
</dbReference>
<comment type="catalytic activity">
    <reaction evidence="8 9">
        <text>N(6)-[(R)-lipoyl]-L-lysyl-[protein] + pyruvate + H(+) = N(6)-[(R)-S(8)-acetyldihydrolipoyl]-L-lysyl-[protein] + CO2</text>
        <dbReference type="Rhea" id="RHEA:19189"/>
        <dbReference type="Rhea" id="RHEA-COMP:10474"/>
        <dbReference type="Rhea" id="RHEA-COMP:10478"/>
        <dbReference type="ChEBI" id="CHEBI:15361"/>
        <dbReference type="ChEBI" id="CHEBI:15378"/>
        <dbReference type="ChEBI" id="CHEBI:16526"/>
        <dbReference type="ChEBI" id="CHEBI:83099"/>
        <dbReference type="ChEBI" id="CHEBI:83111"/>
        <dbReference type="EC" id="1.2.4.1"/>
    </reaction>
</comment>
<comment type="cofactor">
    <cofactor evidence="1 9">
        <name>thiamine diphosphate</name>
        <dbReference type="ChEBI" id="CHEBI:58937"/>
    </cofactor>
</comment>
<feature type="domain" description="Pyruvate dehydrogenase E1 component middle" evidence="12">
    <location>
        <begin position="473"/>
        <end position="692"/>
    </location>
</feature>
<evidence type="ECO:0000259" key="12">
    <source>
        <dbReference type="Pfam" id="PF17831"/>
    </source>
</evidence>
<dbReference type="Gene3D" id="3.40.50.970">
    <property type="match status" value="2"/>
</dbReference>
<evidence type="ECO:0000259" key="11">
    <source>
        <dbReference type="Pfam" id="PF00456"/>
    </source>
</evidence>
<feature type="domain" description="Transketolase N-terminal" evidence="11">
    <location>
        <begin position="131"/>
        <end position="287"/>
    </location>
</feature>
<dbReference type="PIRSF" id="PIRSF000156">
    <property type="entry name" value="Pyruvate_dh_E1"/>
    <property type="match status" value="1"/>
</dbReference>
<dbReference type="AlphaFoldDB" id="A0A562QBT9"/>
<dbReference type="GO" id="GO:0000287">
    <property type="term" value="F:magnesium ion binding"/>
    <property type="evidence" value="ECO:0007669"/>
    <property type="project" value="UniProtKB-ARBA"/>
</dbReference>
<dbReference type="Pfam" id="PF22613">
    <property type="entry name" value="Transketolase_C_1"/>
    <property type="match status" value="1"/>
</dbReference>
<keyword evidence="6 9" id="KW-0786">Thiamine pyrophosphate</keyword>
<dbReference type="InterPro" id="IPR041621">
    <property type="entry name" value="PDH_E1_M"/>
</dbReference>
<feature type="domain" description="Transketolase-like C-terminal" evidence="13">
    <location>
        <begin position="705"/>
        <end position="839"/>
    </location>
</feature>
<evidence type="ECO:0000256" key="9">
    <source>
        <dbReference type="PIRNR" id="PIRNR000156"/>
    </source>
</evidence>
<dbReference type="InterPro" id="IPR009014">
    <property type="entry name" value="Transketo_C/PFOR_II"/>
</dbReference>
<proteinExistence type="predicted"/>
<dbReference type="OrthoDB" id="9759664at2"/>
<evidence type="ECO:0000256" key="3">
    <source>
        <dbReference type="ARBA" id="ARBA00012281"/>
    </source>
</evidence>
<dbReference type="FunFam" id="3.40.50.970:FF:000011">
    <property type="entry name" value="Pyruvate dehydrogenase E1 component"/>
    <property type="match status" value="1"/>
</dbReference>
<dbReference type="EC" id="1.2.4.1" evidence="3 9"/>
<dbReference type="PANTHER" id="PTHR43825">
    <property type="entry name" value="PYRUVATE DEHYDROGENASE E1 COMPONENT"/>
    <property type="match status" value="1"/>
</dbReference>
<dbReference type="RefSeq" id="WP_145141305.1">
    <property type="nucleotide sequence ID" value="NZ_VLKY01000006.1"/>
</dbReference>
<evidence type="ECO:0000259" key="13">
    <source>
        <dbReference type="Pfam" id="PF22613"/>
    </source>
</evidence>
<evidence type="ECO:0000313" key="15">
    <source>
        <dbReference type="Proteomes" id="UP000316905"/>
    </source>
</evidence>
<feature type="binding site" evidence="10">
    <location>
        <position position="225"/>
    </location>
    <ligand>
        <name>Mg(2+)</name>
        <dbReference type="ChEBI" id="CHEBI:18420"/>
    </ligand>
</feature>
<dbReference type="FunFam" id="3.40.50.970:FF:000009">
    <property type="entry name" value="Pyruvate dehydrogenase E1 component"/>
    <property type="match status" value="1"/>
</dbReference>
<dbReference type="Pfam" id="PF17831">
    <property type="entry name" value="PDH_E1_M"/>
    <property type="match status" value="1"/>
</dbReference>
<evidence type="ECO:0000256" key="5">
    <source>
        <dbReference type="ARBA" id="ARBA00023002"/>
    </source>
</evidence>
<keyword evidence="15" id="KW-1185">Reference proteome</keyword>
<dbReference type="Gene3D" id="3.40.50.920">
    <property type="match status" value="1"/>
</dbReference>
<evidence type="ECO:0000256" key="1">
    <source>
        <dbReference type="ARBA" id="ARBA00001964"/>
    </source>
</evidence>
<dbReference type="EMBL" id="VLKY01000006">
    <property type="protein sequence ID" value="TWI54194.1"/>
    <property type="molecule type" value="Genomic_DNA"/>
</dbReference>
<evidence type="ECO:0000256" key="2">
    <source>
        <dbReference type="ARBA" id="ARBA00003157"/>
    </source>
</evidence>
<keyword evidence="10" id="KW-0479">Metal-binding</keyword>
<dbReference type="GO" id="GO:0004739">
    <property type="term" value="F:pyruvate dehydrogenase (acetyl-transferring) activity"/>
    <property type="evidence" value="ECO:0007669"/>
    <property type="project" value="UniProtKB-EC"/>
</dbReference>
<feature type="binding site" evidence="10">
    <location>
        <position position="257"/>
    </location>
    <ligand>
        <name>Mg(2+)</name>
        <dbReference type="ChEBI" id="CHEBI:18420"/>
    </ligand>
</feature>
<comment type="caution">
    <text evidence="14">The sequence shown here is derived from an EMBL/GenBank/DDBJ whole genome shotgun (WGS) entry which is preliminary data.</text>
</comment>
<sequence length="881" mass="99710">MQDLDPVETQEWLDALESVLDREGEDRAHYLLTRMGELATRTGTQLPYAITTPYRNTIPVTKEVQMPGDLFMERRIRSLVRWNALAMVVRTNLRDPDLGGHISTFASSATLYDIGFNYFFKAPTEEHGGDLVYYQGHASPGVYARAFLEGRLTEDQMNNFRQEVDGNGLSSYPHPHLMPDFWQFPTVSMGLGPITAIYQARFMKYLEDRGFIPAGKQKVWCFIGDGETDEPETLGAISLAGREKLDNLIFVINCNLQRLDGPVRGNSKIIQELEGVFRGAQWNVNKVIWGRLWDPLFARDENGIMQQRMDEAIDGEYQNYKAKDGAYVRKHFFGANPELLKMVEDMSDEDIWKLNRGGHDPYKVYAAYHQAVNHKGQPTVILAKTIKGYGTGAGEAKNIAHNTKKIDVESLKKFRDRFDIPLNDDQLADLPFFRPAEDSPEMKYLRKRREALGGSVPQRRTTSISIPTPPLDTLKAILDGSGDREISTTMAFVRILSQLVKDKDLGSRIVPIIPDEARTFGMEGMFRQLGIYSSVGQLYEPVDKDQVMFYREDKKGQILEEGINEAGAMSSFIAAGTSYSTYNQPMLPFYIYYSMFGFQRIGDLAWAAGDSQARGFLIGGTAGRTTLNGEGLQHEDGHSHILASTIPNCRTYDPTYAYELAVIIREGIRQMTEEQKNVFFYITVMNENYQQPALPEGAEEGIIKGMYLLEEETGDFKHRVQLLGSGTILREVREAKALLREYGIGADIWSVTSFNELRRDGLAVDHWNRLHPLEEPRKAYIQQCLEGREGPVIASTDYMKLFADQVRQWVPAKEYQVLGTDGFGRSDSRKKLRHFFEVDRNWVALAALQALADRGAIERTVVADAITKFGIDPLKRNPLDC</sequence>
<dbReference type="SUPFAM" id="SSF52518">
    <property type="entry name" value="Thiamin diphosphate-binding fold (THDP-binding)"/>
    <property type="match status" value="2"/>
</dbReference>
<evidence type="ECO:0000313" key="14">
    <source>
        <dbReference type="EMBL" id="TWI54194.1"/>
    </source>
</evidence>
<evidence type="ECO:0000256" key="7">
    <source>
        <dbReference type="ARBA" id="ARBA00023317"/>
    </source>
</evidence>
<name>A0A562QBT9_9PSED</name>
<evidence type="ECO:0000256" key="4">
    <source>
        <dbReference type="ARBA" id="ARBA00017172"/>
    </source>
</evidence>